<dbReference type="PROSITE" id="PS51257">
    <property type="entry name" value="PROKAR_LIPOPROTEIN"/>
    <property type="match status" value="1"/>
</dbReference>
<dbReference type="PANTHER" id="PTHR42951:SF17">
    <property type="entry name" value="METALLO-BETA-LACTAMASE DOMAIN-CONTAINING PROTEIN"/>
    <property type="match status" value="1"/>
</dbReference>
<feature type="chain" id="PRO_5046386885" evidence="1">
    <location>
        <begin position="22"/>
        <end position="315"/>
    </location>
</feature>
<dbReference type="InterPro" id="IPR036866">
    <property type="entry name" value="RibonucZ/Hydroxyglut_hydro"/>
</dbReference>
<evidence type="ECO:0000259" key="2">
    <source>
        <dbReference type="SMART" id="SM00849"/>
    </source>
</evidence>
<evidence type="ECO:0000313" key="3">
    <source>
        <dbReference type="EMBL" id="MBY8338129.1"/>
    </source>
</evidence>
<feature type="signal peptide" evidence="1">
    <location>
        <begin position="1"/>
        <end position="21"/>
    </location>
</feature>
<proteinExistence type="predicted"/>
<dbReference type="InterPro" id="IPR050855">
    <property type="entry name" value="NDM-1-like"/>
</dbReference>
<protein>
    <submittedName>
        <fullName evidence="3">Subclass B3 metallo-beta-lactamase</fullName>
    </submittedName>
</protein>
<sequence length="315" mass="33183">MSARLAALAALALVAGGCAPAPESPATADPVAHDVVSSPDMATSFPQSAFLEKCEDWDEWDKPAPPFELLGDTWYVGTCGISAILVIGDGEHILIDSGVEDAAPLILANIRALGIDPRDVGYLLMSHEHFDHVGAHAALVEATGAKVIASPIAARVLSSGEASAEDPQAAIHPAMTPVNVDRIVNDGEVLTLGGKEFTAHLTPGHTPGAMSWTWNACSLPWQPPVCRRVAYVDSLSPVSADDYRFTDHPAVVADFRRSIARVAKLPCDLLATPHPSASGMLDRMTDGGLLDGAACAEYAKAIEKRLNERLAKEGE</sequence>
<evidence type="ECO:0000256" key="1">
    <source>
        <dbReference type="SAM" id="SignalP"/>
    </source>
</evidence>
<accession>A0ABS7PGG8</accession>
<dbReference type="EMBL" id="JAHWXP010000004">
    <property type="protein sequence ID" value="MBY8338129.1"/>
    <property type="molecule type" value="Genomic_DNA"/>
</dbReference>
<feature type="domain" description="Metallo-beta-lactamase" evidence="2">
    <location>
        <begin position="80"/>
        <end position="274"/>
    </location>
</feature>
<reference evidence="3 4" key="1">
    <citation type="submission" date="2021-07" db="EMBL/GenBank/DDBJ databases">
        <title>Alteriqipengyuania abyssalis NZ-12B nov, sp.nov isolated from deep sea sponge in pacific ocean.</title>
        <authorList>
            <person name="Tareen S."/>
            <person name="Wink J."/>
        </authorList>
    </citation>
    <scope>NUCLEOTIDE SEQUENCE [LARGE SCALE GENOMIC DNA]</scope>
    <source>
        <strain evidence="3 4">NZ-12B</strain>
    </source>
</reference>
<dbReference type="Gene3D" id="3.60.15.10">
    <property type="entry name" value="Ribonuclease Z/Hydroxyacylglutathione hydrolase-like"/>
    <property type="match status" value="1"/>
</dbReference>
<keyword evidence="4" id="KW-1185">Reference proteome</keyword>
<dbReference type="Proteomes" id="UP000759298">
    <property type="component" value="Unassembled WGS sequence"/>
</dbReference>
<dbReference type="InterPro" id="IPR001279">
    <property type="entry name" value="Metallo-B-lactamas"/>
</dbReference>
<gene>
    <name evidence="3" type="primary">bla</name>
    <name evidence="3" type="ORF">KYN89_13850</name>
</gene>
<evidence type="ECO:0000313" key="4">
    <source>
        <dbReference type="Proteomes" id="UP000759298"/>
    </source>
</evidence>
<dbReference type="SMART" id="SM00849">
    <property type="entry name" value="Lactamase_B"/>
    <property type="match status" value="1"/>
</dbReference>
<dbReference type="CDD" id="cd16315">
    <property type="entry name" value="EVM-1-like_MBL-B3"/>
    <property type="match status" value="1"/>
</dbReference>
<dbReference type="Pfam" id="PF00753">
    <property type="entry name" value="Lactamase_B"/>
    <property type="match status" value="1"/>
</dbReference>
<dbReference type="PANTHER" id="PTHR42951">
    <property type="entry name" value="METALLO-BETA-LACTAMASE DOMAIN-CONTAINING"/>
    <property type="match status" value="1"/>
</dbReference>
<keyword evidence="1" id="KW-0732">Signal</keyword>
<organism evidence="3 4">
    <name type="scientific">Alteriqipengyuania abyssalis</name>
    <dbReference type="NCBI Taxonomy" id="2860200"/>
    <lineage>
        <taxon>Bacteria</taxon>
        <taxon>Pseudomonadati</taxon>
        <taxon>Pseudomonadota</taxon>
        <taxon>Alphaproteobacteria</taxon>
        <taxon>Sphingomonadales</taxon>
        <taxon>Erythrobacteraceae</taxon>
        <taxon>Alteriqipengyuania</taxon>
    </lineage>
</organism>
<name>A0ABS7PGG8_9SPHN</name>
<dbReference type="RefSeq" id="WP_222825643.1">
    <property type="nucleotide sequence ID" value="NZ_JAHWXP010000004.1"/>
</dbReference>
<comment type="caution">
    <text evidence="3">The sequence shown here is derived from an EMBL/GenBank/DDBJ whole genome shotgun (WGS) entry which is preliminary data.</text>
</comment>
<dbReference type="NCBIfam" id="NF012229">
    <property type="entry name" value="bla_class_B_core"/>
    <property type="match status" value="1"/>
</dbReference>
<dbReference type="SUPFAM" id="SSF56281">
    <property type="entry name" value="Metallo-hydrolase/oxidoreductase"/>
    <property type="match status" value="1"/>
</dbReference>
<dbReference type="NCBIfam" id="NF033105">
    <property type="entry name" value="bla_subclass_B3"/>
    <property type="match status" value="1"/>
</dbReference>